<keyword evidence="3" id="KW-1185">Reference proteome</keyword>
<dbReference type="OMA" id="REEHDEC"/>
<evidence type="ECO:0000313" key="2">
    <source>
        <dbReference type="EnsemblPlants" id="Kaladp0080s0002.1.v1.1.CDS.1"/>
    </source>
</evidence>
<sequence length="91" mass="9238">MVADEEHVAGVEDEVVDEVHEEIGDAVVQHTVLGGRVARCESAVGVGEEGVGGEEDRGSAVREGDEAAGGDAAELGGPGAEDDQLSCQVHE</sequence>
<organism evidence="2 3">
    <name type="scientific">Kalanchoe fedtschenkoi</name>
    <name type="common">Lavender scallops</name>
    <name type="synonym">South American air plant</name>
    <dbReference type="NCBI Taxonomy" id="63787"/>
    <lineage>
        <taxon>Eukaryota</taxon>
        <taxon>Viridiplantae</taxon>
        <taxon>Streptophyta</taxon>
        <taxon>Embryophyta</taxon>
        <taxon>Tracheophyta</taxon>
        <taxon>Spermatophyta</taxon>
        <taxon>Magnoliopsida</taxon>
        <taxon>eudicotyledons</taxon>
        <taxon>Gunneridae</taxon>
        <taxon>Pentapetalae</taxon>
        <taxon>Saxifragales</taxon>
        <taxon>Crassulaceae</taxon>
        <taxon>Kalanchoe</taxon>
    </lineage>
</organism>
<evidence type="ECO:0000313" key="3">
    <source>
        <dbReference type="Proteomes" id="UP000594263"/>
    </source>
</evidence>
<proteinExistence type="predicted"/>
<protein>
    <submittedName>
        <fullName evidence="2">Uncharacterized protein</fullName>
    </submittedName>
</protein>
<feature type="compositionally biased region" description="Basic and acidic residues" evidence="1">
    <location>
        <begin position="54"/>
        <end position="65"/>
    </location>
</feature>
<accession>A0A7N0UQ80</accession>
<feature type="region of interest" description="Disordered" evidence="1">
    <location>
        <begin position="46"/>
        <end position="91"/>
    </location>
</feature>
<evidence type="ECO:0000256" key="1">
    <source>
        <dbReference type="SAM" id="MobiDB-lite"/>
    </source>
</evidence>
<name>A0A7N0UQ80_KALFE</name>
<dbReference type="EnsemblPlants" id="Kaladp0080s0002.1.v1.1">
    <property type="protein sequence ID" value="Kaladp0080s0002.1.v1.1.CDS.1"/>
    <property type="gene ID" value="Kaladp0080s0002.v1.1"/>
</dbReference>
<reference evidence="2" key="1">
    <citation type="submission" date="2021-01" db="UniProtKB">
        <authorList>
            <consortium name="EnsemblPlants"/>
        </authorList>
    </citation>
    <scope>IDENTIFICATION</scope>
</reference>
<dbReference type="Gramene" id="Kaladp0080s0002.1.v1.1">
    <property type="protein sequence ID" value="Kaladp0080s0002.1.v1.1.CDS.1"/>
    <property type="gene ID" value="Kaladp0080s0002.v1.1"/>
</dbReference>
<dbReference type="Proteomes" id="UP000594263">
    <property type="component" value="Unplaced"/>
</dbReference>
<dbReference type="AlphaFoldDB" id="A0A7N0UQ80"/>